<gene>
    <name evidence="4" type="ORF">ATN84_02845</name>
</gene>
<feature type="chain" id="PRO_5007465463" description="DUF4038 domain-containing protein" evidence="1">
    <location>
        <begin position="23"/>
        <end position="434"/>
    </location>
</feature>
<comment type="caution">
    <text evidence="4">The sequence shown here is derived from an EMBL/GenBank/DDBJ whole genome shotgun (WGS) entry which is preliminary data.</text>
</comment>
<reference evidence="4 5" key="1">
    <citation type="submission" date="2015-11" db="EMBL/GenBank/DDBJ databases">
        <title>Draft genome sequence of Paramesorhizobium deserti A-3-E, a strain highly resistant to diverse beta-lactam antibiotics.</title>
        <authorList>
            <person name="Lv R."/>
            <person name="Yang X."/>
            <person name="Fang N."/>
            <person name="Guo J."/>
            <person name="Luo X."/>
            <person name="Peng F."/>
            <person name="Yang R."/>
            <person name="Cui Y."/>
            <person name="Fang C."/>
            <person name="Song Y."/>
        </authorList>
    </citation>
    <scope>NUCLEOTIDE SEQUENCE [LARGE SCALE GENOMIC DNA]</scope>
    <source>
        <strain evidence="4 5">A-3-E</strain>
    </source>
</reference>
<dbReference type="PANTHER" id="PTHR37836:SF2">
    <property type="entry name" value="DUF4038 DOMAIN-CONTAINING PROTEIN"/>
    <property type="match status" value="1"/>
</dbReference>
<dbReference type="InterPro" id="IPR025277">
    <property type="entry name" value="Apiosidase-like_cat_dom"/>
</dbReference>
<feature type="domain" description="Putative collagen-binding" evidence="2">
    <location>
        <begin position="353"/>
        <end position="430"/>
    </location>
</feature>
<protein>
    <recommendedName>
        <fullName evidence="6">DUF4038 domain-containing protein</fullName>
    </recommendedName>
</protein>
<keyword evidence="1" id="KW-0732">Signal</keyword>
<dbReference type="EMBL" id="LNTU01000001">
    <property type="protein sequence ID" value="KXF78731.1"/>
    <property type="molecule type" value="Genomic_DNA"/>
</dbReference>
<name>A0A135HZY2_9HYPH</name>
<dbReference type="RefSeq" id="WP_068880000.1">
    <property type="nucleotide sequence ID" value="NZ_LNTU01000001.1"/>
</dbReference>
<sequence>MRRGWIAILAILGLMQLVSASAEEEWPKAVFPLHVSTDKHYLVDADNKPFLIQGDAAWSLIAELTREEAETYLEDRRRRGFNTLLVSLVEHQFSSNPPANAYGERPFKGAGGFADMNDRYFDHAEWVLRRARDKGLLVLLTPAYLGANGSSQGWYVEAEAAGPEKLRRYGEYIARRFSGLGNIIWIHGGDYDAPDKALVQAVVSGIESAAPNSLHTVHSRRDTVTADYWAGEEWLTLDTVYTYEEVYHAVLARTAGPRTMPVLMIEALYEGEHGTGGETVRRQAYGALLGGAAGQISGNHPIWHFSGPGIMPDPMTWQEALDSPGARSMTWMRNLLEGLDWWKLEPDRSNPDIMAAIASDRSFALIYGDRPDGFTINMARFGSGSVGARWYDPTSGQFTTAHAQPVNGESRFIPPHPRNASGDTDWVLVLREGQ</sequence>
<dbReference type="OrthoDB" id="8108447at2"/>
<feature type="domain" description="Apiosidase-like catalytic" evidence="3">
    <location>
        <begin position="36"/>
        <end position="343"/>
    </location>
</feature>
<dbReference type="PANTHER" id="PTHR37836">
    <property type="entry name" value="LMO1036 PROTEIN"/>
    <property type="match status" value="1"/>
</dbReference>
<dbReference type="Proteomes" id="UP000070107">
    <property type="component" value="Unassembled WGS sequence"/>
</dbReference>
<dbReference type="InterPro" id="IPR024749">
    <property type="entry name" value="Collagen-bd_put"/>
</dbReference>
<dbReference type="STRING" id="1494590.ATN84_02845"/>
<dbReference type="SUPFAM" id="SSF51445">
    <property type="entry name" value="(Trans)glycosidases"/>
    <property type="match status" value="1"/>
</dbReference>
<feature type="signal peptide" evidence="1">
    <location>
        <begin position="1"/>
        <end position="22"/>
    </location>
</feature>
<dbReference type="AlphaFoldDB" id="A0A135HZY2"/>
<dbReference type="Gene3D" id="3.20.20.80">
    <property type="entry name" value="Glycosidases"/>
    <property type="match status" value="1"/>
</dbReference>
<keyword evidence="5" id="KW-1185">Reference proteome</keyword>
<dbReference type="Pfam" id="PF12904">
    <property type="entry name" value="Collagen_bind_2"/>
    <property type="match status" value="1"/>
</dbReference>
<evidence type="ECO:0008006" key="6">
    <source>
        <dbReference type="Google" id="ProtNLM"/>
    </source>
</evidence>
<evidence type="ECO:0000313" key="4">
    <source>
        <dbReference type="EMBL" id="KXF78731.1"/>
    </source>
</evidence>
<proteinExistence type="predicted"/>
<dbReference type="Pfam" id="PF13204">
    <property type="entry name" value="Apiosidase"/>
    <property type="match status" value="1"/>
</dbReference>
<evidence type="ECO:0000313" key="5">
    <source>
        <dbReference type="Proteomes" id="UP000070107"/>
    </source>
</evidence>
<evidence type="ECO:0000259" key="2">
    <source>
        <dbReference type="Pfam" id="PF12904"/>
    </source>
</evidence>
<dbReference type="InterPro" id="IPR017853">
    <property type="entry name" value="GH"/>
</dbReference>
<organism evidence="4 5">
    <name type="scientific">Paramesorhizobium deserti</name>
    <dbReference type="NCBI Taxonomy" id="1494590"/>
    <lineage>
        <taxon>Bacteria</taxon>
        <taxon>Pseudomonadati</taxon>
        <taxon>Pseudomonadota</taxon>
        <taxon>Alphaproteobacteria</taxon>
        <taxon>Hyphomicrobiales</taxon>
        <taxon>Phyllobacteriaceae</taxon>
        <taxon>Paramesorhizobium</taxon>
    </lineage>
</organism>
<accession>A0A135HZY2</accession>
<evidence type="ECO:0000259" key="3">
    <source>
        <dbReference type="Pfam" id="PF13204"/>
    </source>
</evidence>
<evidence type="ECO:0000256" key="1">
    <source>
        <dbReference type="SAM" id="SignalP"/>
    </source>
</evidence>